<sequence>MSLLPLFIANQSLHPIYYPPPTTFESRVEHLVQSGAFSDCVFSCQPRHGIKRMLYRWNSATSDIQSILSPCFYYELKAARRTRQLGICDPDLVPSFTHIPSSIEDEHHQLVDKNNVILAYRFLYPTKFLHYLEENQTLLPQLASSVLVCGTFAKRHYALWADYSPDIFESREYRRHFRSSTQWLASNKLLFDYLSDNLRMIHPEMYNKFTSIDQFLEGSLHRMAGAWHGVAINQSMAFGNSVSKMHIDWQDCLSGFNAVIPWGTFGSGNLILWPAKVVYQVEPGECLFFRGGIMAHQMELVTSRIRNSLDLFCHKSAFDWHKRQLRASGIPDFCT</sequence>
<dbReference type="Proteomes" id="UP000244722">
    <property type="component" value="Unassembled WGS sequence"/>
</dbReference>
<evidence type="ECO:0000313" key="2">
    <source>
        <dbReference type="Proteomes" id="UP000244722"/>
    </source>
</evidence>
<keyword evidence="2" id="KW-1185">Reference proteome</keyword>
<comment type="caution">
    <text evidence="1">The sequence shown here is derived from an EMBL/GenBank/DDBJ whole genome shotgun (WGS) entry which is preliminary data.</text>
</comment>
<dbReference type="Gene3D" id="3.60.130.30">
    <property type="match status" value="1"/>
</dbReference>
<dbReference type="AlphaFoldDB" id="A0A2T6ZAR3"/>
<gene>
    <name evidence="1" type="ORF">B9Z19DRAFT_1069641</name>
</gene>
<proteinExistence type="predicted"/>
<dbReference type="OrthoDB" id="5414467at2759"/>
<name>A0A2T6ZAR3_TUBBO</name>
<accession>A0A2T6ZAR3</accession>
<evidence type="ECO:0000313" key="1">
    <source>
        <dbReference type="EMBL" id="PUU72587.1"/>
    </source>
</evidence>
<protein>
    <submittedName>
        <fullName evidence="1">Uncharacterized protein</fullName>
    </submittedName>
</protein>
<dbReference type="STRING" id="42251.A0A2T6ZAR3"/>
<dbReference type="EMBL" id="NESQ01000499">
    <property type="protein sequence ID" value="PUU72587.1"/>
    <property type="molecule type" value="Genomic_DNA"/>
</dbReference>
<reference evidence="1 2" key="1">
    <citation type="submission" date="2017-04" db="EMBL/GenBank/DDBJ databases">
        <title>Draft genome sequence of Tuber borchii Vittad., a whitish edible truffle.</title>
        <authorList>
            <consortium name="DOE Joint Genome Institute"/>
            <person name="Murat C."/>
            <person name="Kuo A."/>
            <person name="Barry K.W."/>
            <person name="Clum A."/>
            <person name="Dockter R.B."/>
            <person name="Fauchery L."/>
            <person name="Iotti M."/>
            <person name="Kohler A."/>
            <person name="Labutti K."/>
            <person name="Lindquist E.A."/>
            <person name="Lipzen A."/>
            <person name="Ohm R.A."/>
            <person name="Wang M."/>
            <person name="Grigoriev I.V."/>
            <person name="Zambonelli A."/>
            <person name="Martin F.M."/>
        </authorList>
    </citation>
    <scope>NUCLEOTIDE SEQUENCE [LARGE SCALE GENOMIC DNA]</scope>
    <source>
        <strain evidence="1 2">Tbo3840</strain>
    </source>
</reference>
<organism evidence="1 2">
    <name type="scientific">Tuber borchii</name>
    <name type="common">White truffle</name>
    <dbReference type="NCBI Taxonomy" id="42251"/>
    <lineage>
        <taxon>Eukaryota</taxon>
        <taxon>Fungi</taxon>
        <taxon>Dikarya</taxon>
        <taxon>Ascomycota</taxon>
        <taxon>Pezizomycotina</taxon>
        <taxon>Pezizomycetes</taxon>
        <taxon>Pezizales</taxon>
        <taxon>Tuberaceae</taxon>
        <taxon>Tuber</taxon>
    </lineage>
</organism>